<comment type="similarity">
    <text evidence="1">Belongs to the short-chain dehydrogenases/reductases (SDR) family.</text>
</comment>
<evidence type="ECO:0000313" key="3">
    <source>
        <dbReference type="EMBL" id="TQL60606.1"/>
    </source>
</evidence>
<dbReference type="OrthoDB" id="9793325at2"/>
<name>A0A542ZJS1_9MICO</name>
<dbReference type="PANTHER" id="PTHR43943">
    <property type="entry name" value="DEHYDROGENASE/REDUCTASE (SDR FAMILY) MEMBER 4"/>
    <property type="match status" value="1"/>
</dbReference>
<dbReference type="GO" id="GO:0016491">
    <property type="term" value="F:oxidoreductase activity"/>
    <property type="evidence" value="ECO:0007669"/>
    <property type="project" value="UniProtKB-KW"/>
</dbReference>
<evidence type="ECO:0000256" key="1">
    <source>
        <dbReference type="ARBA" id="ARBA00006484"/>
    </source>
</evidence>
<evidence type="ECO:0000313" key="4">
    <source>
        <dbReference type="Proteomes" id="UP000319514"/>
    </source>
</evidence>
<dbReference type="Proteomes" id="UP000319514">
    <property type="component" value="Unassembled WGS sequence"/>
</dbReference>
<dbReference type="InterPro" id="IPR002347">
    <property type="entry name" value="SDR_fam"/>
</dbReference>
<dbReference type="RefSeq" id="WP_141788482.1">
    <property type="nucleotide sequence ID" value="NZ_VFOQ01000001.1"/>
</dbReference>
<dbReference type="Gene3D" id="3.40.50.720">
    <property type="entry name" value="NAD(P)-binding Rossmann-like Domain"/>
    <property type="match status" value="1"/>
</dbReference>
<dbReference type="PRINTS" id="PR00081">
    <property type="entry name" value="GDHRDH"/>
</dbReference>
<dbReference type="EMBL" id="VFOQ01000001">
    <property type="protein sequence ID" value="TQL60606.1"/>
    <property type="molecule type" value="Genomic_DNA"/>
</dbReference>
<accession>A0A542ZJS1</accession>
<evidence type="ECO:0000256" key="2">
    <source>
        <dbReference type="ARBA" id="ARBA00023002"/>
    </source>
</evidence>
<sequence length="254" mass="26298">MELGLRDRVYVVSGASRGLGFATAEVLVAEGARVVLCARDEDAVTGAAARLGGPDHAIGIAGDLAAPATADALVAAAMARYGRIDGAVISVGGPPHGAVEDISDEVWRSAFESVFLGPLRLARATLATSTQEGVSITFVLSTSVRAPLPGLALSNGLRPGLAMAAKTLADEFGPRGARVNAILPGRIDTDRVRELDEATGRPQSTRREREQHIPLRRYGQPEEVGRVAAFVASPAASYMTGAMVTVDGGSTRSL</sequence>
<comment type="caution">
    <text evidence="3">The sequence shown here is derived from an EMBL/GenBank/DDBJ whole genome shotgun (WGS) entry which is preliminary data.</text>
</comment>
<protein>
    <submittedName>
        <fullName evidence="3">3-oxoacyl-[acyl-carrier protein] reductase</fullName>
    </submittedName>
</protein>
<gene>
    <name evidence="3" type="ORF">FB474_2001</name>
</gene>
<proteinExistence type="inferred from homology"/>
<keyword evidence="2" id="KW-0560">Oxidoreductase</keyword>
<reference evidence="3 4" key="1">
    <citation type="submission" date="2019-06" db="EMBL/GenBank/DDBJ databases">
        <title>Sequencing the genomes of 1000 actinobacteria strains.</title>
        <authorList>
            <person name="Klenk H.-P."/>
        </authorList>
    </citation>
    <scope>NUCLEOTIDE SEQUENCE [LARGE SCALE GENOMIC DNA]</scope>
    <source>
        <strain evidence="3 4">DSM 18082</strain>
    </source>
</reference>
<organism evidence="3 4">
    <name type="scientific">Oryzihumus leptocrescens</name>
    <dbReference type="NCBI Taxonomy" id="297536"/>
    <lineage>
        <taxon>Bacteria</taxon>
        <taxon>Bacillati</taxon>
        <taxon>Actinomycetota</taxon>
        <taxon>Actinomycetes</taxon>
        <taxon>Micrococcales</taxon>
        <taxon>Intrasporangiaceae</taxon>
        <taxon>Oryzihumus</taxon>
    </lineage>
</organism>
<keyword evidence="4" id="KW-1185">Reference proteome</keyword>
<dbReference type="PANTHER" id="PTHR43943:SF17">
    <property type="entry name" value="3-PHENYLPROPIONATE-DIHYDRODIOL_CINNAMIC ACID-DIHYDRODIOL DEHYDROGENASE"/>
    <property type="match status" value="1"/>
</dbReference>
<dbReference type="AlphaFoldDB" id="A0A542ZJS1"/>
<dbReference type="Pfam" id="PF13561">
    <property type="entry name" value="adh_short_C2"/>
    <property type="match status" value="1"/>
</dbReference>
<dbReference type="InterPro" id="IPR036291">
    <property type="entry name" value="NAD(P)-bd_dom_sf"/>
</dbReference>
<dbReference type="SUPFAM" id="SSF51735">
    <property type="entry name" value="NAD(P)-binding Rossmann-fold domains"/>
    <property type="match status" value="1"/>
</dbReference>